<dbReference type="PANTHER" id="PTHR43464:SF19">
    <property type="entry name" value="UBIQUINONE BIOSYNTHESIS O-METHYLTRANSFERASE, MITOCHONDRIAL"/>
    <property type="match status" value="1"/>
</dbReference>
<keyword evidence="2" id="KW-0808">Transferase</keyword>
<accession>A0ABV3W3Q6</accession>
<dbReference type="Pfam" id="PF13649">
    <property type="entry name" value="Methyltransf_25"/>
    <property type="match status" value="1"/>
</dbReference>
<keyword evidence="3" id="KW-0949">S-adenosyl-L-methionine</keyword>
<name>A0ABV3W3Q6_9BACI</name>
<dbReference type="GO" id="GO:0008168">
    <property type="term" value="F:methyltransferase activity"/>
    <property type="evidence" value="ECO:0007669"/>
    <property type="project" value="UniProtKB-KW"/>
</dbReference>
<dbReference type="SUPFAM" id="SSF53335">
    <property type="entry name" value="S-adenosyl-L-methionine-dependent methyltransferases"/>
    <property type="match status" value="1"/>
</dbReference>
<dbReference type="GO" id="GO:0032259">
    <property type="term" value="P:methylation"/>
    <property type="evidence" value="ECO:0007669"/>
    <property type="project" value="UniProtKB-KW"/>
</dbReference>
<dbReference type="Gene3D" id="3.40.50.150">
    <property type="entry name" value="Vaccinia Virus protein VP39"/>
    <property type="match status" value="1"/>
</dbReference>
<organism evidence="5 6">
    <name type="scientific">Lysinibacillus xylanilyticus</name>
    <dbReference type="NCBI Taxonomy" id="582475"/>
    <lineage>
        <taxon>Bacteria</taxon>
        <taxon>Bacillati</taxon>
        <taxon>Bacillota</taxon>
        <taxon>Bacilli</taxon>
        <taxon>Bacillales</taxon>
        <taxon>Bacillaceae</taxon>
        <taxon>Lysinibacillus</taxon>
    </lineage>
</organism>
<feature type="domain" description="Methyltransferase" evidence="4">
    <location>
        <begin position="60"/>
        <end position="154"/>
    </location>
</feature>
<dbReference type="CDD" id="cd02440">
    <property type="entry name" value="AdoMet_MTases"/>
    <property type="match status" value="1"/>
</dbReference>
<dbReference type="InterPro" id="IPR029063">
    <property type="entry name" value="SAM-dependent_MTases_sf"/>
</dbReference>
<keyword evidence="6" id="KW-1185">Reference proteome</keyword>
<dbReference type="InterPro" id="IPR041698">
    <property type="entry name" value="Methyltransf_25"/>
</dbReference>
<evidence type="ECO:0000259" key="4">
    <source>
        <dbReference type="Pfam" id="PF13649"/>
    </source>
</evidence>
<evidence type="ECO:0000256" key="1">
    <source>
        <dbReference type="ARBA" id="ARBA00022603"/>
    </source>
</evidence>
<dbReference type="RefSeq" id="WP_368638316.1">
    <property type="nucleotide sequence ID" value="NZ_JBFRHK010000020.1"/>
</dbReference>
<keyword evidence="1 5" id="KW-0489">Methyltransferase</keyword>
<evidence type="ECO:0000256" key="2">
    <source>
        <dbReference type="ARBA" id="ARBA00022679"/>
    </source>
</evidence>
<protein>
    <submittedName>
        <fullName evidence="5">Class I SAM-dependent methyltransferase</fullName>
    </submittedName>
</protein>
<dbReference type="PANTHER" id="PTHR43464">
    <property type="entry name" value="METHYLTRANSFERASE"/>
    <property type="match status" value="1"/>
</dbReference>
<reference evidence="5 6" key="1">
    <citation type="submission" date="2024-07" db="EMBL/GenBank/DDBJ databases">
        <title>Characterization of a bacterium isolated from hydrolysated instant sea cucumber by whole-genome sequencing and metabolomics.</title>
        <authorList>
            <person name="Luo X."/>
            <person name="Zhang Z."/>
            <person name="Zheng Z."/>
            <person name="Zhang W."/>
            <person name="Ming T."/>
            <person name="Jiao L."/>
            <person name="Su X."/>
            <person name="Kong F."/>
            <person name="Xu J."/>
        </authorList>
    </citation>
    <scope>NUCLEOTIDE SEQUENCE [LARGE SCALE GENOMIC DNA]</scope>
    <source>
        <strain evidence="5 6">XL-2024</strain>
    </source>
</reference>
<sequence length="232" mass="26538">MLIKSNEQLLVLLDNLLREPQNFWNEFYDKTFKKIPFFVNKPDENLVSYLEKKMIQPSKVLELGCGAGRNAIYLAKQGCSVVGVDVSDRALQLAQERVDEANINVELIGSNIFELDLQEESFDFIYDSGCFHHIAPHRRVTYIELIHTLLKPNGYFALCSFEEQGAYGGSTISDEEVYIKRSLEGGLGYTKNQLREIFQSLEALEIREMIAMSNEEPYFGLEGFLVGLFKKK</sequence>
<proteinExistence type="predicted"/>
<comment type="caution">
    <text evidence="5">The sequence shown here is derived from an EMBL/GenBank/DDBJ whole genome shotgun (WGS) entry which is preliminary data.</text>
</comment>
<evidence type="ECO:0000313" key="5">
    <source>
        <dbReference type="EMBL" id="MEX3747814.1"/>
    </source>
</evidence>
<dbReference type="EMBL" id="JBFRHK010000020">
    <property type="protein sequence ID" value="MEX3747814.1"/>
    <property type="molecule type" value="Genomic_DNA"/>
</dbReference>
<gene>
    <name evidence="5" type="ORF">AB1300_22205</name>
</gene>
<evidence type="ECO:0000313" key="6">
    <source>
        <dbReference type="Proteomes" id="UP001558534"/>
    </source>
</evidence>
<evidence type="ECO:0000256" key="3">
    <source>
        <dbReference type="ARBA" id="ARBA00022691"/>
    </source>
</evidence>
<dbReference type="Proteomes" id="UP001558534">
    <property type="component" value="Unassembled WGS sequence"/>
</dbReference>